<protein>
    <submittedName>
        <fullName evidence="1">Uncharacterized protein</fullName>
    </submittedName>
</protein>
<proteinExistence type="predicted"/>
<gene>
    <name evidence="1" type="ORF">P3T76_004435</name>
</gene>
<dbReference type="Proteomes" id="UP001259832">
    <property type="component" value="Unassembled WGS sequence"/>
</dbReference>
<evidence type="ECO:0000313" key="1">
    <source>
        <dbReference type="EMBL" id="KAK1944523.1"/>
    </source>
</evidence>
<dbReference type="EMBL" id="JASMQC010000006">
    <property type="protein sequence ID" value="KAK1944523.1"/>
    <property type="molecule type" value="Genomic_DNA"/>
</dbReference>
<keyword evidence="2" id="KW-1185">Reference proteome</keyword>
<evidence type="ECO:0000313" key="2">
    <source>
        <dbReference type="Proteomes" id="UP001259832"/>
    </source>
</evidence>
<reference evidence="1" key="1">
    <citation type="submission" date="2023-08" db="EMBL/GenBank/DDBJ databases">
        <title>Reference Genome Resource for the Citrus Pathogen Phytophthora citrophthora.</title>
        <authorList>
            <person name="Moller H."/>
            <person name="Coetzee B."/>
            <person name="Rose L.J."/>
            <person name="Van Niekerk J.M."/>
        </authorList>
    </citation>
    <scope>NUCLEOTIDE SEQUENCE</scope>
    <source>
        <strain evidence="1">STE-U-9442</strain>
    </source>
</reference>
<organism evidence="1 2">
    <name type="scientific">Phytophthora citrophthora</name>
    <dbReference type="NCBI Taxonomy" id="4793"/>
    <lineage>
        <taxon>Eukaryota</taxon>
        <taxon>Sar</taxon>
        <taxon>Stramenopiles</taxon>
        <taxon>Oomycota</taxon>
        <taxon>Peronosporomycetes</taxon>
        <taxon>Peronosporales</taxon>
        <taxon>Peronosporaceae</taxon>
        <taxon>Phytophthora</taxon>
    </lineage>
</organism>
<comment type="caution">
    <text evidence="1">The sequence shown here is derived from an EMBL/GenBank/DDBJ whole genome shotgun (WGS) entry which is preliminary data.</text>
</comment>
<dbReference type="AlphaFoldDB" id="A0AAD9GUU3"/>
<accession>A0AAD9GUU3</accession>
<sequence length="73" mass="8136">MAVDAGIRPYKLLSKQYDSKVTHKMHHSRANKVMQQMIHLVNEATNVLPEGISSISALTLPATDKVFGVDFKQ</sequence>
<name>A0AAD9GUU3_9STRA</name>